<dbReference type="EMBL" id="JRKL02000477">
    <property type="protein sequence ID" value="KAF3970993.1"/>
    <property type="molecule type" value="Genomic_DNA"/>
</dbReference>
<organism evidence="1 2">
    <name type="scientific">Castanea mollissima</name>
    <name type="common">Chinese chestnut</name>
    <dbReference type="NCBI Taxonomy" id="60419"/>
    <lineage>
        <taxon>Eukaryota</taxon>
        <taxon>Viridiplantae</taxon>
        <taxon>Streptophyta</taxon>
        <taxon>Embryophyta</taxon>
        <taxon>Tracheophyta</taxon>
        <taxon>Spermatophyta</taxon>
        <taxon>Magnoliopsida</taxon>
        <taxon>eudicotyledons</taxon>
        <taxon>Gunneridae</taxon>
        <taxon>Pentapetalae</taxon>
        <taxon>rosids</taxon>
        <taxon>fabids</taxon>
        <taxon>Fagales</taxon>
        <taxon>Fagaceae</taxon>
        <taxon>Castanea</taxon>
    </lineage>
</organism>
<keyword evidence="2" id="KW-1185">Reference proteome</keyword>
<proteinExistence type="predicted"/>
<reference evidence="1" key="1">
    <citation type="submission" date="2020-03" db="EMBL/GenBank/DDBJ databases">
        <title>Castanea mollissima Vanexum genome sequencing.</title>
        <authorList>
            <person name="Staton M."/>
        </authorList>
    </citation>
    <scope>NUCLEOTIDE SEQUENCE</scope>
    <source>
        <tissue evidence="1">Leaf</tissue>
    </source>
</reference>
<name>A0A8J4VSF7_9ROSI</name>
<comment type="caution">
    <text evidence="1">The sequence shown here is derived from an EMBL/GenBank/DDBJ whole genome shotgun (WGS) entry which is preliminary data.</text>
</comment>
<protein>
    <submittedName>
        <fullName evidence="1">Uncharacterized protein</fullName>
    </submittedName>
</protein>
<evidence type="ECO:0000313" key="1">
    <source>
        <dbReference type="EMBL" id="KAF3970993.1"/>
    </source>
</evidence>
<gene>
    <name evidence="1" type="ORF">CMV_005355</name>
</gene>
<dbReference type="OrthoDB" id="1742718at2759"/>
<dbReference type="AlphaFoldDB" id="A0A8J4VSF7"/>
<dbReference type="Proteomes" id="UP000737018">
    <property type="component" value="Unassembled WGS sequence"/>
</dbReference>
<accession>A0A8J4VSF7</accession>
<sequence>MSFLQQQRIMQLQQQENQQLLKAVPEQQPHLHKQFQQQTLPITPAQHRPEDNNIEFWRKFVAESNGGSMKRGYQLTCLRRSVVKKKRKIKNIFLSV</sequence>
<evidence type="ECO:0000313" key="2">
    <source>
        <dbReference type="Proteomes" id="UP000737018"/>
    </source>
</evidence>